<evidence type="ECO:0000313" key="1">
    <source>
        <dbReference type="EMBL" id="KAF8673323.1"/>
    </source>
</evidence>
<sequence length="115" mass="12760">MVIKLGIPSTKTRAKAMALAAKVHGVSSVAITGGDKDQLEVVGVGVDAACLVNILRKKVFRSASILLMEEVKEKKEEKKPLELGWPVYYYYYPQHHHPRPMVVCEEPETAGCHIM</sequence>
<dbReference type="InterPro" id="IPR042885">
    <property type="entry name" value="HIPP47/16"/>
</dbReference>
<keyword evidence="2" id="KW-1185">Reference proteome</keyword>
<gene>
    <name evidence="1" type="ORF">HU200_048881</name>
</gene>
<dbReference type="EMBL" id="JACEFO010002208">
    <property type="protein sequence ID" value="KAF8673323.1"/>
    <property type="molecule type" value="Genomic_DNA"/>
</dbReference>
<dbReference type="Gene3D" id="3.30.70.100">
    <property type="match status" value="1"/>
</dbReference>
<dbReference type="OrthoDB" id="692882at2759"/>
<evidence type="ECO:0000313" key="2">
    <source>
        <dbReference type="Proteomes" id="UP000636709"/>
    </source>
</evidence>
<protein>
    <submittedName>
        <fullName evidence="1">Uncharacterized protein</fullName>
    </submittedName>
</protein>
<name>A0A835AUT4_9POAL</name>
<dbReference type="AlphaFoldDB" id="A0A835AUT4"/>
<comment type="caution">
    <text evidence="1">The sequence shown here is derived from an EMBL/GenBank/DDBJ whole genome shotgun (WGS) entry which is preliminary data.</text>
</comment>
<reference evidence="1" key="1">
    <citation type="submission" date="2020-07" db="EMBL/GenBank/DDBJ databases">
        <title>Genome sequence and genetic diversity analysis of an under-domesticated orphan crop, white fonio (Digitaria exilis).</title>
        <authorList>
            <person name="Bennetzen J.L."/>
            <person name="Chen S."/>
            <person name="Ma X."/>
            <person name="Wang X."/>
            <person name="Yssel A.E.J."/>
            <person name="Chaluvadi S.R."/>
            <person name="Johnson M."/>
            <person name="Gangashetty P."/>
            <person name="Hamidou F."/>
            <person name="Sanogo M.D."/>
            <person name="Zwaenepoel A."/>
            <person name="Wallace J."/>
            <person name="Van De Peer Y."/>
            <person name="Van Deynze A."/>
        </authorList>
    </citation>
    <scope>NUCLEOTIDE SEQUENCE</scope>
    <source>
        <tissue evidence="1">Leaves</tissue>
    </source>
</reference>
<dbReference type="PANTHER" id="PTHR46932:SF4">
    <property type="entry name" value="ATFP4"/>
    <property type="match status" value="1"/>
</dbReference>
<proteinExistence type="predicted"/>
<organism evidence="1 2">
    <name type="scientific">Digitaria exilis</name>
    <dbReference type="NCBI Taxonomy" id="1010633"/>
    <lineage>
        <taxon>Eukaryota</taxon>
        <taxon>Viridiplantae</taxon>
        <taxon>Streptophyta</taxon>
        <taxon>Embryophyta</taxon>
        <taxon>Tracheophyta</taxon>
        <taxon>Spermatophyta</taxon>
        <taxon>Magnoliopsida</taxon>
        <taxon>Liliopsida</taxon>
        <taxon>Poales</taxon>
        <taxon>Poaceae</taxon>
        <taxon>PACMAD clade</taxon>
        <taxon>Panicoideae</taxon>
        <taxon>Panicodae</taxon>
        <taxon>Paniceae</taxon>
        <taxon>Anthephorinae</taxon>
        <taxon>Digitaria</taxon>
    </lineage>
</organism>
<dbReference type="PANTHER" id="PTHR46932">
    <property type="entry name" value="HEAVY METAL-ASSOCIATED ISOPRENYLATED PLANT PROTEIN 47"/>
    <property type="match status" value="1"/>
</dbReference>
<accession>A0A835AUT4</accession>
<dbReference type="Proteomes" id="UP000636709">
    <property type="component" value="Unassembled WGS sequence"/>
</dbReference>